<dbReference type="SUPFAM" id="SSF101936">
    <property type="entry name" value="DNA-binding pseudobarrel domain"/>
    <property type="match status" value="1"/>
</dbReference>
<protein>
    <recommendedName>
        <fullName evidence="6">TF-B3 domain-containing protein</fullName>
    </recommendedName>
</protein>
<comment type="caution">
    <text evidence="7">The sequence shown here is derived from an EMBL/GenBank/DDBJ whole genome shotgun (WGS) entry which is preliminary data.</text>
</comment>
<evidence type="ECO:0000313" key="8">
    <source>
        <dbReference type="Proteomes" id="UP001341840"/>
    </source>
</evidence>
<proteinExistence type="predicted"/>
<accession>A0ABU6YB08</accession>
<gene>
    <name evidence="7" type="ORF">PIB30_026788</name>
</gene>
<keyword evidence="4" id="KW-0804">Transcription</keyword>
<organism evidence="7 8">
    <name type="scientific">Stylosanthes scabra</name>
    <dbReference type="NCBI Taxonomy" id="79078"/>
    <lineage>
        <taxon>Eukaryota</taxon>
        <taxon>Viridiplantae</taxon>
        <taxon>Streptophyta</taxon>
        <taxon>Embryophyta</taxon>
        <taxon>Tracheophyta</taxon>
        <taxon>Spermatophyta</taxon>
        <taxon>Magnoliopsida</taxon>
        <taxon>eudicotyledons</taxon>
        <taxon>Gunneridae</taxon>
        <taxon>Pentapetalae</taxon>
        <taxon>rosids</taxon>
        <taxon>fabids</taxon>
        <taxon>Fabales</taxon>
        <taxon>Fabaceae</taxon>
        <taxon>Papilionoideae</taxon>
        <taxon>50 kb inversion clade</taxon>
        <taxon>dalbergioids sensu lato</taxon>
        <taxon>Dalbergieae</taxon>
        <taxon>Pterocarpus clade</taxon>
        <taxon>Stylosanthes</taxon>
    </lineage>
</organism>
<sequence>MTPTTQLGGSASFAPKTFLNSRAVTPRGAAIISAMNGQSDGVAVPNAGLSFTGFRNNSSMHLASLARFYPKTEMNNSMDDVIHSTHFVIGGNSAEISCTKRLTTNQIYSSCVIIPLRFAREAFSSRNNGVLVSFGNKPPTRMGLRWNTTHKTTVYLTRGWKYFAKINGFQHGTEMKFSVTPPNESIMTINLFGP</sequence>
<dbReference type="Gene3D" id="2.40.330.10">
    <property type="entry name" value="DNA-binding pseudobarrel domain"/>
    <property type="match status" value="1"/>
</dbReference>
<dbReference type="Proteomes" id="UP001341840">
    <property type="component" value="Unassembled WGS sequence"/>
</dbReference>
<dbReference type="InterPro" id="IPR003340">
    <property type="entry name" value="B3_DNA-bd"/>
</dbReference>
<evidence type="ECO:0000313" key="7">
    <source>
        <dbReference type="EMBL" id="MED6206459.1"/>
    </source>
</evidence>
<comment type="subcellular location">
    <subcellularLocation>
        <location evidence="1">Nucleus</location>
    </subcellularLocation>
</comment>
<evidence type="ECO:0000256" key="5">
    <source>
        <dbReference type="ARBA" id="ARBA00023242"/>
    </source>
</evidence>
<keyword evidence="8" id="KW-1185">Reference proteome</keyword>
<dbReference type="PROSITE" id="PS50863">
    <property type="entry name" value="B3"/>
    <property type="match status" value="1"/>
</dbReference>
<name>A0ABU6YB08_9FABA</name>
<dbReference type="InterPro" id="IPR015300">
    <property type="entry name" value="DNA-bd_pseudobarrel_sf"/>
</dbReference>
<keyword evidence="2" id="KW-0805">Transcription regulation</keyword>
<evidence type="ECO:0000256" key="3">
    <source>
        <dbReference type="ARBA" id="ARBA00023125"/>
    </source>
</evidence>
<keyword evidence="5" id="KW-0539">Nucleus</keyword>
<feature type="domain" description="TF-B3" evidence="6">
    <location>
        <begin position="97"/>
        <end position="194"/>
    </location>
</feature>
<keyword evidence="3" id="KW-0238">DNA-binding</keyword>
<evidence type="ECO:0000256" key="4">
    <source>
        <dbReference type="ARBA" id="ARBA00023163"/>
    </source>
</evidence>
<evidence type="ECO:0000259" key="6">
    <source>
        <dbReference type="PROSITE" id="PS50863"/>
    </source>
</evidence>
<dbReference type="EMBL" id="JASCZI010241757">
    <property type="protein sequence ID" value="MED6206459.1"/>
    <property type="molecule type" value="Genomic_DNA"/>
</dbReference>
<evidence type="ECO:0000256" key="1">
    <source>
        <dbReference type="ARBA" id="ARBA00004123"/>
    </source>
</evidence>
<reference evidence="7 8" key="1">
    <citation type="journal article" date="2023" name="Plants (Basel)">
        <title>Bridging the Gap: Combining Genomics and Transcriptomics Approaches to Understand Stylosanthes scabra, an Orphan Legume from the Brazilian Caatinga.</title>
        <authorList>
            <person name="Ferreira-Neto J.R.C."/>
            <person name="da Silva M.D."/>
            <person name="Binneck E."/>
            <person name="de Melo N.F."/>
            <person name="da Silva R.H."/>
            <person name="de Melo A.L.T.M."/>
            <person name="Pandolfi V."/>
            <person name="Bustamante F.O."/>
            <person name="Brasileiro-Vidal A.C."/>
            <person name="Benko-Iseppon A.M."/>
        </authorList>
    </citation>
    <scope>NUCLEOTIDE SEQUENCE [LARGE SCALE GENOMIC DNA]</scope>
    <source>
        <tissue evidence="7">Leaves</tissue>
    </source>
</reference>
<evidence type="ECO:0000256" key="2">
    <source>
        <dbReference type="ARBA" id="ARBA00023015"/>
    </source>
</evidence>